<feature type="coiled-coil region" evidence="1">
    <location>
        <begin position="15"/>
        <end position="42"/>
    </location>
</feature>
<sequence length="47" mass="5596">MDEIGHLQRTIAGCQHALQEKLKKLKQGVKEFQESRKKQTEQQRRPH</sequence>
<evidence type="ECO:0000256" key="1">
    <source>
        <dbReference type="SAM" id="Coils"/>
    </source>
</evidence>
<dbReference type="AlphaFoldDB" id="X1K048"/>
<name>X1K048_9ZZZZ</name>
<organism evidence="2">
    <name type="scientific">marine sediment metagenome</name>
    <dbReference type="NCBI Taxonomy" id="412755"/>
    <lineage>
        <taxon>unclassified sequences</taxon>
        <taxon>metagenomes</taxon>
        <taxon>ecological metagenomes</taxon>
    </lineage>
</organism>
<proteinExistence type="predicted"/>
<accession>X1K048</accession>
<reference evidence="2" key="1">
    <citation type="journal article" date="2014" name="Front. Microbiol.">
        <title>High frequency of phylogenetically diverse reductive dehalogenase-homologous genes in deep subseafloor sedimentary metagenomes.</title>
        <authorList>
            <person name="Kawai M."/>
            <person name="Futagami T."/>
            <person name="Toyoda A."/>
            <person name="Takaki Y."/>
            <person name="Nishi S."/>
            <person name="Hori S."/>
            <person name="Arai W."/>
            <person name="Tsubouchi T."/>
            <person name="Morono Y."/>
            <person name="Uchiyama I."/>
            <person name="Ito T."/>
            <person name="Fujiyama A."/>
            <person name="Inagaki F."/>
            <person name="Takami H."/>
        </authorList>
    </citation>
    <scope>NUCLEOTIDE SEQUENCE</scope>
    <source>
        <strain evidence="2">Expedition CK06-06</strain>
    </source>
</reference>
<protein>
    <submittedName>
        <fullName evidence="2">Uncharacterized protein</fullName>
    </submittedName>
</protein>
<dbReference type="EMBL" id="BARU01037027">
    <property type="protein sequence ID" value="GAH83664.1"/>
    <property type="molecule type" value="Genomic_DNA"/>
</dbReference>
<gene>
    <name evidence="2" type="ORF">S03H2_57747</name>
</gene>
<keyword evidence="1" id="KW-0175">Coiled coil</keyword>
<comment type="caution">
    <text evidence="2">The sequence shown here is derived from an EMBL/GenBank/DDBJ whole genome shotgun (WGS) entry which is preliminary data.</text>
</comment>
<evidence type="ECO:0000313" key="2">
    <source>
        <dbReference type="EMBL" id="GAH83664.1"/>
    </source>
</evidence>